<feature type="domain" description="TXNDC16 third thioredoxin-like" evidence="6">
    <location>
        <begin position="252"/>
        <end position="343"/>
    </location>
</feature>
<keyword evidence="8" id="KW-1185">Reference proteome</keyword>
<feature type="domain" description="TXNDC16 N-terminal" evidence="4">
    <location>
        <begin position="26"/>
        <end position="129"/>
    </location>
</feature>
<dbReference type="InterPro" id="IPR057645">
    <property type="entry name" value="TXNDC16_3rd"/>
</dbReference>
<evidence type="ECO:0008006" key="9">
    <source>
        <dbReference type="Google" id="ProtNLM"/>
    </source>
</evidence>
<reference evidence="7" key="1">
    <citation type="journal article" date="2023" name="Science">
        <title>Genome structures resolve the early diversification of teleost fishes.</title>
        <authorList>
            <person name="Parey E."/>
            <person name="Louis A."/>
            <person name="Montfort J."/>
            <person name="Bouchez O."/>
            <person name="Roques C."/>
            <person name="Iampietro C."/>
            <person name="Lluch J."/>
            <person name="Castinel A."/>
            <person name="Donnadieu C."/>
            <person name="Desvignes T."/>
            <person name="Floi Bucao C."/>
            <person name="Jouanno E."/>
            <person name="Wen M."/>
            <person name="Mejri S."/>
            <person name="Dirks R."/>
            <person name="Jansen H."/>
            <person name="Henkel C."/>
            <person name="Chen W.J."/>
            <person name="Zahm M."/>
            <person name="Cabau C."/>
            <person name="Klopp C."/>
            <person name="Thompson A.W."/>
            <person name="Robinson-Rechavi M."/>
            <person name="Braasch I."/>
            <person name="Lecointre G."/>
            <person name="Bobe J."/>
            <person name="Postlethwait J.H."/>
            <person name="Berthelot C."/>
            <person name="Roest Crollius H."/>
            <person name="Guiguen Y."/>
        </authorList>
    </citation>
    <scope>NUCLEOTIDE SEQUENCE</scope>
    <source>
        <tissue evidence="7">Blood</tissue>
    </source>
</reference>
<organism evidence="7 8">
    <name type="scientific">Synaphobranchus kaupii</name>
    <name type="common">Kaup's arrowtooth eel</name>
    <dbReference type="NCBI Taxonomy" id="118154"/>
    <lineage>
        <taxon>Eukaryota</taxon>
        <taxon>Metazoa</taxon>
        <taxon>Chordata</taxon>
        <taxon>Craniata</taxon>
        <taxon>Vertebrata</taxon>
        <taxon>Euteleostomi</taxon>
        <taxon>Actinopterygii</taxon>
        <taxon>Neopterygii</taxon>
        <taxon>Teleostei</taxon>
        <taxon>Anguilliformes</taxon>
        <taxon>Synaphobranchidae</taxon>
        <taxon>Synaphobranchus</taxon>
    </lineage>
</organism>
<evidence type="ECO:0000259" key="6">
    <source>
        <dbReference type="Pfam" id="PF24510"/>
    </source>
</evidence>
<name>A0A9Q1ELV9_SYNKA</name>
<evidence type="ECO:0000313" key="7">
    <source>
        <dbReference type="EMBL" id="KAJ8341122.1"/>
    </source>
</evidence>
<evidence type="ECO:0000313" key="8">
    <source>
        <dbReference type="Proteomes" id="UP001152622"/>
    </source>
</evidence>
<sequence length="832" mass="93179">MAWACYFILFLLCIQEKPCMTENASKLVEHSKTSFLQTLQSGKTSFVYFGNEVTPTIGLFLEHLKKSADALEDYGILVAKVNCTKEMVPKYCTGEKVMTKVYLFRGPSVMKIFDMDTVFDVDAIVAHVLFTVLFNEVKYVQTPAELLIIERTATGLADVVLAYVQILGLPEHRAVMEATFVYGAKYQFVLTTGGSVLKHMGVTDPSSLQSGLWLLHCKGAERRSDPCHHTALKRPLTTLNIYTFLQLMEAPLVTEARIDPTGVETAHSRLRTPLLFLFTQADTLTMDRSTAGSLAWRLRGEVGLVLVHRDSPDVKTPKEYNAAYRLPGEGSPVKYVTLKNIEEVVNLFRDKSVHDEEEDKEEEEEDWTVLDVLDDEVAESVFRESDWELDLDLITELTADTFSSAVTGPGHTVVVFFVRWDAVSMAFMQSYVEVAVKLEDIPDVHVACVDCGEWTDVCSSEQISGFPTVRLYRPGDPPLPYRGMLGAESLSTFVMLARISSPALLSNEEEVRSFLRGELYQRHADLSPVRVLGLFSSRQDPGRDMFEEAARLLRGETMLGLFTNLQAEKWAEEYSVKLPALLVSRGPKAQMEPHSLFMSTVGELVSDIQKTVLDSFPELTVENLPVYMELGKPLLLLFVGDEEEEEEEAEEEEGRRRSVVVREEIRRLQGSGRLESYLPCWIHLGRTPAGREVLESYLGSVPQLPALVLSQLDSGGEVFLYPPEQPVLSQAVLQWLQRVDNKEEQPAGVISDEKWGPPVPFYDFLSIMDQEAPGYAAQKAPRQKKGGKQEEEEQEEEKGHGGDEGGSVEGTLHHKPPLPRSGPPARHQHSEL</sequence>
<dbReference type="Pfam" id="PF13848">
    <property type="entry name" value="Thioredoxin_6"/>
    <property type="match status" value="1"/>
</dbReference>
<evidence type="ECO:0000259" key="3">
    <source>
        <dbReference type="Pfam" id="PF00085"/>
    </source>
</evidence>
<dbReference type="CDD" id="cd02961">
    <property type="entry name" value="PDI_a_family"/>
    <property type="match status" value="1"/>
</dbReference>
<feature type="domain" description="TXNDC16 second thioredoxin-like" evidence="5">
    <location>
        <begin position="130"/>
        <end position="251"/>
    </location>
</feature>
<dbReference type="PANTHER" id="PTHR22699">
    <property type="entry name" value="THIOREDOXIN DOMAIN-CONTAINING PROTEIN 16"/>
    <property type="match status" value="1"/>
</dbReference>
<feature type="chain" id="PRO_5040438859" description="Thioredoxin domain-containing protein 16" evidence="2">
    <location>
        <begin position="22"/>
        <end position="832"/>
    </location>
</feature>
<evidence type="ECO:0000256" key="1">
    <source>
        <dbReference type="SAM" id="MobiDB-lite"/>
    </source>
</evidence>
<evidence type="ECO:0000259" key="5">
    <source>
        <dbReference type="Pfam" id="PF24509"/>
    </source>
</evidence>
<dbReference type="PANTHER" id="PTHR22699:SF1">
    <property type="entry name" value="THIOREDOXIN DOMAIN-CONTAINING PROTEIN 16"/>
    <property type="match status" value="1"/>
</dbReference>
<dbReference type="InterPro" id="IPR036249">
    <property type="entry name" value="Thioredoxin-like_sf"/>
</dbReference>
<dbReference type="Pfam" id="PF00085">
    <property type="entry name" value="Thioredoxin"/>
    <property type="match status" value="1"/>
</dbReference>
<dbReference type="Gene3D" id="3.40.30.10">
    <property type="entry name" value="Glutaredoxin"/>
    <property type="match status" value="1"/>
</dbReference>
<dbReference type="Pfam" id="PF24510">
    <property type="entry name" value="TXNDC16_3rd"/>
    <property type="match status" value="1"/>
</dbReference>
<gene>
    <name evidence="7" type="ORF">SKAU_G00334130</name>
</gene>
<dbReference type="InterPro" id="IPR057639">
    <property type="entry name" value="TXNDC16_N"/>
</dbReference>
<evidence type="ECO:0000259" key="4">
    <source>
        <dbReference type="Pfam" id="PF24508"/>
    </source>
</evidence>
<dbReference type="InterPro" id="IPR040090">
    <property type="entry name" value="TXNDC16"/>
</dbReference>
<feature type="region of interest" description="Disordered" evidence="1">
    <location>
        <begin position="775"/>
        <end position="832"/>
    </location>
</feature>
<dbReference type="SUPFAM" id="SSF52833">
    <property type="entry name" value="Thioredoxin-like"/>
    <property type="match status" value="2"/>
</dbReference>
<dbReference type="Proteomes" id="UP001152622">
    <property type="component" value="Chromosome 15"/>
</dbReference>
<dbReference type="OrthoDB" id="427280at2759"/>
<dbReference type="Pfam" id="PF24508">
    <property type="entry name" value="TXNDC16_N"/>
    <property type="match status" value="1"/>
</dbReference>
<dbReference type="EMBL" id="JAINUF010000015">
    <property type="protein sequence ID" value="KAJ8341122.1"/>
    <property type="molecule type" value="Genomic_DNA"/>
</dbReference>
<comment type="caution">
    <text evidence="7">The sequence shown here is derived from an EMBL/GenBank/DDBJ whole genome shotgun (WGS) entry which is preliminary data.</text>
</comment>
<keyword evidence="2" id="KW-0732">Signal</keyword>
<dbReference type="Pfam" id="PF24509">
    <property type="entry name" value="TXNDC16_2nd"/>
    <property type="match status" value="1"/>
</dbReference>
<proteinExistence type="predicted"/>
<dbReference type="AlphaFoldDB" id="A0A9Q1ELV9"/>
<dbReference type="InterPro" id="IPR057642">
    <property type="entry name" value="TXNDC16_2nd"/>
</dbReference>
<feature type="signal peptide" evidence="2">
    <location>
        <begin position="1"/>
        <end position="21"/>
    </location>
</feature>
<dbReference type="InterPro" id="IPR013766">
    <property type="entry name" value="Thioredoxin_domain"/>
</dbReference>
<evidence type="ECO:0000256" key="2">
    <source>
        <dbReference type="SAM" id="SignalP"/>
    </source>
</evidence>
<protein>
    <recommendedName>
        <fullName evidence="9">Thioredoxin domain-containing protein 16</fullName>
    </recommendedName>
</protein>
<feature type="domain" description="Thioredoxin" evidence="3">
    <location>
        <begin position="395"/>
        <end position="494"/>
    </location>
</feature>
<accession>A0A9Q1ELV9</accession>